<dbReference type="Proteomes" id="UP000594261">
    <property type="component" value="Chromosome 8"/>
</dbReference>
<evidence type="ECO:0000313" key="2">
    <source>
        <dbReference type="Proteomes" id="UP000594261"/>
    </source>
</evidence>
<accession>A0A7N2R9M5</accession>
<dbReference type="SUPFAM" id="SSF54637">
    <property type="entry name" value="Thioesterase/thiol ester dehydrase-isomerase"/>
    <property type="match status" value="1"/>
</dbReference>
<protein>
    <recommendedName>
        <fullName evidence="3">Thioesterase domain-containing protein</fullName>
    </recommendedName>
</protein>
<dbReference type="InterPro" id="IPR029069">
    <property type="entry name" value="HotDog_dom_sf"/>
</dbReference>
<dbReference type="CDD" id="cd03443">
    <property type="entry name" value="PaaI_thioesterase"/>
    <property type="match status" value="1"/>
</dbReference>
<reference evidence="1 2" key="1">
    <citation type="journal article" date="2016" name="G3 (Bethesda)">
        <title>First Draft Assembly and Annotation of the Genome of a California Endemic Oak Quercus lobata Nee (Fagaceae).</title>
        <authorList>
            <person name="Sork V.L."/>
            <person name="Fitz-Gibbon S.T."/>
            <person name="Puiu D."/>
            <person name="Crepeau M."/>
            <person name="Gugger P.F."/>
            <person name="Sherman R."/>
            <person name="Stevens K."/>
            <person name="Langley C.H."/>
            <person name="Pellegrini M."/>
            <person name="Salzberg S.L."/>
        </authorList>
    </citation>
    <scope>NUCLEOTIDE SEQUENCE [LARGE SCALE GENOMIC DNA]</scope>
    <source>
        <strain evidence="1 2">cv. SW786</strain>
    </source>
</reference>
<keyword evidence="2" id="KW-1185">Reference proteome</keyword>
<dbReference type="EnsemblPlants" id="QL08p050082:mrna">
    <property type="protein sequence ID" value="QL08p050082:mrna"/>
    <property type="gene ID" value="QL08p050082"/>
</dbReference>
<dbReference type="EMBL" id="LRBV02000008">
    <property type="status" value="NOT_ANNOTATED_CDS"/>
    <property type="molecule type" value="Genomic_DNA"/>
</dbReference>
<name>A0A7N2R9M5_QUELO</name>
<dbReference type="PANTHER" id="PTHR21660">
    <property type="entry name" value="THIOESTERASE SUPERFAMILY MEMBER-RELATED"/>
    <property type="match status" value="1"/>
</dbReference>
<reference evidence="1" key="2">
    <citation type="submission" date="2021-01" db="UniProtKB">
        <authorList>
            <consortium name="EnsemblPlants"/>
        </authorList>
    </citation>
    <scope>IDENTIFICATION</scope>
</reference>
<evidence type="ECO:0000313" key="1">
    <source>
        <dbReference type="EnsemblPlants" id="QL08p050082:mrna"/>
    </source>
</evidence>
<dbReference type="InParanoid" id="A0A7N2R9M5"/>
<dbReference type="Gene3D" id="3.10.129.10">
    <property type="entry name" value="Hotdog Thioesterase"/>
    <property type="match status" value="1"/>
</dbReference>
<proteinExistence type="predicted"/>
<dbReference type="AlphaFoldDB" id="A0A7N2R9M5"/>
<sequence>MEKPTATPWPKAEATSSNSSKTIANDVSAEYVSVITGFFKKLGVSHSNSIPDFCNTKYFYSHLIRDAIKPDQVLRGRITCLLTVTPVLANIYGSLHAGAIAAIAEMVSIACARSVVAEDKDIFLGDMSISYLSAAPIHGCPSHPPTRPTRPTCPYPTRYNPIRQLRWSDAGPELQNSTLAVRFRFPSFKTCATRPARRENDELRFQAFRRVFQHDLADFGN</sequence>
<dbReference type="GO" id="GO:0047617">
    <property type="term" value="F:fatty acyl-CoA hydrolase activity"/>
    <property type="evidence" value="ECO:0007669"/>
    <property type="project" value="InterPro"/>
</dbReference>
<dbReference type="Gramene" id="QL08p050082:mrna">
    <property type="protein sequence ID" value="QL08p050082:mrna"/>
    <property type="gene ID" value="QL08p050082"/>
</dbReference>
<dbReference type="PANTHER" id="PTHR21660:SF12">
    <property type="entry name" value="OS07G0462700 PROTEIN"/>
    <property type="match status" value="1"/>
</dbReference>
<organism evidence="1 2">
    <name type="scientific">Quercus lobata</name>
    <name type="common">Valley oak</name>
    <dbReference type="NCBI Taxonomy" id="97700"/>
    <lineage>
        <taxon>Eukaryota</taxon>
        <taxon>Viridiplantae</taxon>
        <taxon>Streptophyta</taxon>
        <taxon>Embryophyta</taxon>
        <taxon>Tracheophyta</taxon>
        <taxon>Spermatophyta</taxon>
        <taxon>Magnoliopsida</taxon>
        <taxon>eudicotyledons</taxon>
        <taxon>Gunneridae</taxon>
        <taxon>Pentapetalae</taxon>
        <taxon>rosids</taxon>
        <taxon>fabids</taxon>
        <taxon>Fagales</taxon>
        <taxon>Fagaceae</taxon>
        <taxon>Quercus</taxon>
    </lineage>
</organism>
<dbReference type="InterPro" id="IPR039298">
    <property type="entry name" value="ACOT13"/>
</dbReference>
<evidence type="ECO:0008006" key="3">
    <source>
        <dbReference type="Google" id="ProtNLM"/>
    </source>
</evidence>